<dbReference type="InterPro" id="IPR016181">
    <property type="entry name" value="Acyl_CoA_acyltransferase"/>
</dbReference>
<dbReference type="EMBL" id="KZ613940">
    <property type="protein sequence ID" value="PMD44977.1"/>
    <property type="molecule type" value="Genomic_DNA"/>
</dbReference>
<reference evidence="9 10" key="1">
    <citation type="submission" date="2016-04" db="EMBL/GenBank/DDBJ databases">
        <title>A degradative enzymes factory behind the ericoid mycorrhizal symbiosis.</title>
        <authorList>
            <consortium name="DOE Joint Genome Institute"/>
            <person name="Martino E."/>
            <person name="Morin E."/>
            <person name="Grelet G."/>
            <person name="Kuo A."/>
            <person name="Kohler A."/>
            <person name="Daghino S."/>
            <person name="Barry K."/>
            <person name="Choi C."/>
            <person name="Cichocki N."/>
            <person name="Clum A."/>
            <person name="Copeland A."/>
            <person name="Hainaut M."/>
            <person name="Haridas S."/>
            <person name="Labutti K."/>
            <person name="Lindquist E."/>
            <person name="Lipzen A."/>
            <person name="Khouja H.-R."/>
            <person name="Murat C."/>
            <person name="Ohm R."/>
            <person name="Olson A."/>
            <person name="Spatafora J."/>
            <person name="Veneault-Fourrey C."/>
            <person name="Henrissat B."/>
            <person name="Grigoriev I."/>
            <person name="Martin F."/>
            <person name="Perotto S."/>
        </authorList>
    </citation>
    <scope>NUCLEOTIDE SEQUENCE [LARGE SCALE GENOMIC DNA]</scope>
    <source>
        <strain evidence="9 10">F</strain>
    </source>
</reference>
<name>A0A2J6S2K2_HYAVF</name>
<dbReference type="InterPro" id="IPR030700">
    <property type="entry name" value="N-end_Aminoacyl_Trfase"/>
</dbReference>
<feature type="domain" description="N-end aminoacyl transferase N-terminal" evidence="7">
    <location>
        <begin position="20"/>
        <end position="90"/>
    </location>
</feature>
<evidence type="ECO:0000259" key="7">
    <source>
        <dbReference type="Pfam" id="PF04376"/>
    </source>
</evidence>
<comment type="catalytic activity">
    <reaction evidence="5">
        <text>an N-terminal L-alpha-aminoacyl-[protein] + L-arginyl-tRNA(Arg) = an N-terminal L-arginyl-L-aminoacyl-[protein] + tRNA(Arg) + H(+)</text>
        <dbReference type="Rhea" id="RHEA:10208"/>
        <dbReference type="Rhea" id="RHEA-COMP:9658"/>
        <dbReference type="Rhea" id="RHEA-COMP:9673"/>
        <dbReference type="Rhea" id="RHEA-COMP:10636"/>
        <dbReference type="Rhea" id="RHEA-COMP:10638"/>
        <dbReference type="ChEBI" id="CHEBI:15378"/>
        <dbReference type="ChEBI" id="CHEBI:78442"/>
        <dbReference type="ChEBI" id="CHEBI:78513"/>
        <dbReference type="ChEBI" id="CHEBI:78597"/>
        <dbReference type="ChEBI" id="CHEBI:83562"/>
        <dbReference type="EC" id="2.3.2.8"/>
    </reaction>
</comment>
<feature type="region of interest" description="Disordered" evidence="6">
    <location>
        <begin position="331"/>
        <end position="378"/>
    </location>
</feature>
<sequence>MQTPDKPNSLLSPIGYSNNSCGYCHNKSGSFSYYASTTSLTAEFYQCLLNRGWRRSGSLLYKPDQQASCCTQYTIRLDSELFHASKDQRQALNRFNKHILGDSYIKDTARLYPRSREQAKKRNTDFDLVERVHEGERAFLKTPPEPAKALSVTLEPDNFTEEKYLLFENYQRLVHQEPPHRISKSGFKNFLCKSPLPRTTNTYNGRERRLGSYHQCYRIDGKLVAIGVLDLLPQCVSAVYFMYHESVHQHGFGKLGALREIALAKEEGYQWWYAGFYIHSCAKMRYKGDYTPQYMLDPSSYNWDLLDDEMKKRLDNRKFVSLSLEQAVSSAAASLHPTSPSNQANDPVDMEDTDDTDEQSEEEDGPITEPERPVFERSMPGLLTKEQLLTEIDLDHIKIRVRDMEAETGDLVSWDTSDIGSTRSIKGIIAELVAVVGAEAAREMVVYFG</sequence>
<evidence type="ECO:0000256" key="6">
    <source>
        <dbReference type="SAM" id="MobiDB-lite"/>
    </source>
</evidence>
<keyword evidence="3 5" id="KW-0833">Ubl conjugation pathway</keyword>
<gene>
    <name evidence="9" type="ORF">L207DRAFT_507902</name>
</gene>
<dbReference type="SUPFAM" id="SSF55729">
    <property type="entry name" value="Acyl-CoA N-acyltransferases (Nat)"/>
    <property type="match status" value="1"/>
</dbReference>
<dbReference type="OrthoDB" id="74183at2759"/>
<dbReference type="GO" id="GO:0004057">
    <property type="term" value="F:arginyl-tRNA--protein transferase activity"/>
    <property type="evidence" value="ECO:0007669"/>
    <property type="project" value="UniProtKB-EC"/>
</dbReference>
<protein>
    <recommendedName>
        <fullName evidence="5">Arginyl-tRNA--protein transferase 1</fullName>
        <shortName evidence="5">Arginyltransferase 1</shortName>
        <shortName evidence="5">R-transferase 1</shortName>
        <ecNumber evidence="5">2.3.2.8</ecNumber>
    </recommendedName>
    <alternativeName>
        <fullName evidence="5">Arginine-tRNA--protein transferase 1</fullName>
    </alternativeName>
</protein>
<dbReference type="PANTHER" id="PTHR21367:SF1">
    <property type="entry name" value="ARGINYL-TRNA--PROTEIN TRANSFERASE 1"/>
    <property type="match status" value="1"/>
</dbReference>
<evidence type="ECO:0000259" key="8">
    <source>
        <dbReference type="Pfam" id="PF04377"/>
    </source>
</evidence>
<dbReference type="AlphaFoldDB" id="A0A2J6S2K2"/>
<dbReference type="InterPro" id="IPR007472">
    <property type="entry name" value="N-end_Aminoacyl_Trfase_C"/>
</dbReference>
<dbReference type="InterPro" id="IPR007471">
    <property type="entry name" value="N-end_Aminoacyl_Trfase_N"/>
</dbReference>
<dbReference type="Pfam" id="PF04377">
    <property type="entry name" value="ATE_C"/>
    <property type="match status" value="1"/>
</dbReference>
<dbReference type="EC" id="2.3.2.8" evidence="5"/>
<evidence type="ECO:0000256" key="3">
    <source>
        <dbReference type="ARBA" id="ARBA00022786"/>
    </source>
</evidence>
<keyword evidence="2 5" id="KW-0808">Transferase</keyword>
<evidence type="ECO:0000256" key="1">
    <source>
        <dbReference type="ARBA" id="ARBA00009991"/>
    </source>
</evidence>
<dbReference type="PANTHER" id="PTHR21367">
    <property type="entry name" value="ARGININE-TRNA-PROTEIN TRANSFERASE 1"/>
    <property type="match status" value="1"/>
</dbReference>
<evidence type="ECO:0000313" key="9">
    <source>
        <dbReference type="EMBL" id="PMD44977.1"/>
    </source>
</evidence>
<evidence type="ECO:0000313" key="10">
    <source>
        <dbReference type="Proteomes" id="UP000235786"/>
    </source>
</evidence>
<comment type="similarity">
    <text evidence="1 5">Belongs to the R-transferase family.</text>
</comment>
<dbReference type="STRING" id="1149755.A0A2J6S2K2"/>
<evidence type="ECO:0000256" key="4">
    <source>
        <dbReference type="ARBA" id="ARBA00023315"/>
    </source>
</evidence>
<dbReference type="GO" id="GO:0005737">
    <property type="term" value="C:cytoplasm"/>
    <property type="evidence" value="ECO:0007669"/>
    <property type="project" value="TreeGrafter"/>
</dbReference>
<evidence type="ECO:0000256" key="5">
    <source>
        <dbReference type="PIRNR" id="PIRNR037207"/>
    </source>
</evidence>
<feature type="domain" description="N-end rule aminoacyl transferase C-terminal" evidence="8">
    <location>
        <begin position="162"/>
        <end position="297"/>
    </location>
</feature>
<evidence type="ECO:0000256" key="2">
    <source>
        <dbReference type="ARBA" id="ARBA00022679"/>
    </source>
</evidence>
<organism evidence="9 10">
    <name type="scientific">Hyaloscypha variabilis (strain UAMH 11265 / GT02V1 / F)</name>
    <name type="common">Meliniomyces variabilis</name>
    <dbReference type="NCBI Taxonomy" id="1149755"/>
    <lineage>
        <taxon>Eukaryota</taxon>
        <taxon>Fungi</taxon>
        <taxon>Dikarya</taxon>
        <taxon>Ascomycota</taxon>
        <taxon>Pezizomycotina</taxon>
        <taxon>Leotiomycetes</taxon>
        <taxon>Helotiales</taxon>
        <taxon>Hyaloscyphaceae</taxon>
        <taxon>Hyaloscypha</taxon>
        <taxon>Hyaloscypha variabilis</taxon>
    </lineage>
</organism>
<keyword evidence="10" id="KW-1185">Reference proteome</keyword>
<dbReference type="Proteomes" id="UP000235786">
    <property type="component" value="Unassembled WGS sequence"/>
</dbReference>
<feature type="compositionally biased region" description="Polar residues" evidence="6">
    <location>
        <begin position="331"/>
        <end position="345"/>
    </location>
</feature>
<proteinExistence type="inferred from homology"/>
<dbReference type="Pfam" id="PF04376">
    <property type="entry name" value="ATE_N"/>
    <property type="match status" value="1"/>
</dbReference>
<dbReference type="PIRSF" id="PIRSF037207">
    <property type="entry name" value="ATE1_euk"/>
    <property type="match status" value="1"/>
</dbReference>
<comment type="function">
    <text evidence="5">Involved in the post-translational conjugation of arginine to the N-terminal aspartate or glutamate of a protein. This arginylation is required for degradation of the protein via the ubiquitin pathway.</text>
</comment>
<feature type="compositionally biased region" description="Acidic residues" evidence="6">
    <location>
        <begin position="348"/>
        <end position="366"/>
    </location>
</feature>
<keyword evidence="4 5" id="KW-0012">Acyltransferase</keyword>
<dbReference type="InterPro" id="IPR017137">
    <property type="entry name" value="Arg-tRNA-P_Trfase_1_euk"/>
</dbReference>
<accession>A0A2J6S2K2</accession>